<dbReference type="AlphaFoldDB" id="A0AAE0MDW7"/>
<evidence type="ECO:0000313" key="2">
    <source>
        <dbReference type="EMBL" id="KAK3328966.1"/>
    </source>
</evidence>
<name>A0AAE0MDW7_9PEZI</name>
<feature type="compositionally biased region" description="Low complexity" evidence="1">
    <location>
        <begin position="213"/>
        <end position="231"/>
    </location>
</feature>
<reference evidence="2" key="2">
    <citation type="submission" date="2023-06" db="EMBL/GenBank/DDBJ databases">
        <authorList>
            <consortium name="Lawrence Berkeley National Laboratory"/>
            <person name="Haridas S."/>
            <person name="Hensen N."/>
            <person name="Bonometti L."/>
            <person name="Westerberg I."/>
            <person name="Brannstrom I.O."/>
            <person name="Guillou S."/>
            <person name="Cros-Aarteil S."/>
            <person name="Calhoun S."/>
            <person name="Kuo A."/>
            <person name="Mondo S."/>
            <person name="Pangilinan J."/>
            <person name="Riley R."/>
            <person name="Labutti K."/>
            <person name="Andreopoulos B."/>
            <person name="Lipzen A."/>
            <person name="Chen C."/>
            <person name="Yanf M."/>
            <person name="Daum C."/>
            <person name="Ng V."/>
            <person name="Clum A."/>
            <person name="Steindorff A."/>
            <person name="Ohm R."/>
            <person name="Martin F."/>
            <person name="Silar P."/>
            <person name="Natvig D."/>
            <person name="Lalanne C."/>
            <person name="Gautier V."/>
            <person name="Ament-Velasquez S.L."/>
            <person name="Kruys A."/>
            <person name="Hutchinson M.I."/>
            <person name="Powell A.J."/>
            <person name="Barry K."/>
            <person name="Miller A.N."/>
            <person name="Grigoriev I.V."/>
            <person name="Debuchy R."/>
            <person name="Gladieux P."/>
            <person name="Thoren M.H."/>
            <person name="Johannesson H."/>
        </authorList>
    </citation>
    <scope>NUCLEOTIDE SEQUENCE</scope>
    <source>
        <strain evidence="2">CBS 118394</strain>
    </source>
</reference>
<sequence length="238" mass="26200">MHARTPAPVHRRPTAERVSAETLHVVGPSPNSQNIIHGQGHGLKQQGHLPAATREHIRAAGGNHDHRHRAAEEKLQRQPNSGSQSHGPEAWPDPRRMLVQGQTDSMRACGDDRKCQSTIPGSRRDCAEARGQPSGGKDFLCNRGSRVTNPVSCVPQHWIHHRRRCCSARPDPFHISSSHGSGQVLGIRRAQWCNHGHHGQLCARSCVSSNPHSRRSSPSPSHLQLSLSPQPFRRSSLV</sequence>
<dbReference type="EMBL" id="JAUEDM010000001">
    <property type="protein sequence ID" value="KAK3328966.1"/>
    <property type="molecule type" value="Genomic_DNA"/>
</dbReference>
<proteinExistence type="predicted"/>
<feature type="compositionally biased region" description="Polar residues" evidence="1">
    <location>
        <begin position="77"/>
        <end position="86"/>
    </location>
</feature>
<protein>
    <submittedName>
        <fullName evidence="2">Uncharacterized protein</fullName>
    </submittedName>
</protein>
<keyword evidence="3" id="KW-1185">Reference proteome</keyword>
<reference evidence="2" key="1">
    <citation type="journal article" date="2023" name="Mol. Phylogenet. Evol.">
        <title>Genome-scale phylogeny and comparative genomics of the fungal order Sordariales.</title>
        <authorList>
            <person name="Hensen N."/>
            <person name="Bonometti L."/>
            <person name="Westerberg I."/>
            <person name="Brannstrom I.O."/>
            <person name="Guillou S."/>
            <person name="Cros-Aarteil S."/>
            <person name="Calhoun S."/>
            <person name="Haridas S."/>
            <person name="Kuo A."/>
            <person name="Mondo S."/>
            <person name="Pangilinan J."/>
            <person name="Riley R."/>
            <person name="LaButti K."/>
            <person name="Andreopoulos B."/>
            <person name="Lipzen A."/>
            <person name="Chen C."/>
            <person name="Yan M."/>
            <person name="Daum C."/>
            <person name="Ng V."/>
            <person name="Clum A."/>
            <person name="Steindorff A."/>
            <person name="Ohm R.A."/>
            <person name="Martin F."/>
            <person name="Silar P."/>
            <person name="Natvig D.O."/>
            <person name="Lalanne C."/>
            <person name="Gautier V."/>
            <person name="Ament-Velasquez S.L."/>
            <person name="Kruys A."/>
            <person name="Hutchinson M.I."/>
            <person name="Powell A.J."/>
            <person name="Barry K."/>
            <person name="Miller A.N."/>
            <person name="Grigoriev I.V."/>
            <person name="Debuchy R."/>
            <person name="Gladieux P."/>
            <person name="Hiltunen Thoren M."/>
            <person name="Johannesson H."/>
        </authorList>
    </citation>
    <scope>NUCLEOTIDE SEQUENCE</scope>
    <source>
        <strain evidence="2">CBS 118394</strain>
    </source>
</reference>
<organism evidence="2 3">
    <name type="scientific">Apodospora peruviana</name>
    <dbReference type="NCBI Taxonomy" id="516989"/>
    <lineage>
        <taxon>Eukaryota</taxon>
        <taxon>Fungi</taxon>
        <taxon>Dikarya</taxon>
        <taxon>Ascomycota</taxon>
        <taxon>Pezizomycotina</taxon>
        <taxon>Sordariomycetes</taxon>
        <taxon>Sordariomycetidae</taxon>
        <taxon>Sordariales</taxon>
        <taxon>Lasiosphaeriaceae</taxon>
        <taxon>Apodospora</taxon>
    </lineage>
</organism>
<gene>
    <name evidence="2" type="ORF">B0H66DRAFT_9090</name>
</gene>
<feature type="region of interest" description="Disordered" evidence="1">
    <location>
        <begin position="25"/>
        <end position="95"/>
    </location>
</feature>
<dbReference type="Proteomes" id="UP001283341">
    <property type="component" value="Unassembled WGS sequence"/>
</dbReference>
<feature type="region of interest" description="Disordered" evidence="1">
    <location>
        <begin position="213"/>
        <end position="238"/>
    </location>
</feature>
<evidence type="ECO:0000256" key="1">
    <source>
        <dbReference type="SAM" id="MobiDB-lite"/>
    </source>
</evidence>
<comment type="caution">
    <text evidence="2">The sequence shown here is derived from an EMBL/GenBank/DDBJ whole genome shotgun (WGS) entry which is preliminary data.</text>
</comment>
<evidence type="ECO:0000313" key="3">
    <source>
        <dbReference type="Proteomes" id="UP001283341"/>
    </source>
</evidence>
<accession>A0AAE0MDW7</accession>